<protein>
    <submittedName>
        <fullName evidence="4">TetR family transcriptional regulator</fullName>
    </submittedName>
</protein>
<dbReference type="SUPFAM" id="SSF46689">
    <property type="entry name" value="Homeodomain-like"/>
    <property type="match status" value="1"/>
</dbReference>
<dbReference type="Gene3D" id="1.10.357.10">
    <property type="entry name" value="Tetracycline Repressor, domain 2"/>
    <property type="match status" value="1"/>
</dbReference>
<evidence type="ECO:0000313" key="5">
    <source>
        <dbReference type="Proteomes" id="UP000059672"/>
    </source>
</evidence>
<dbReference type="KEGG" id="lut:Lupro_12605"/>
<dbReference type="OrthoDB" id="649282at2"/>
<gene>
    <name evidence="4" type="ORF">Lupro_12605</name>
</gene>
<reference evidence="4 5" key="2">
    <citation type="journal article" date="2016" name="Int. J. Syst. Evol. Microbiol.">
        <title>Lutibacter profundi sp. nov., isolated from a deep-sea hydrothermal system on the Arctic Mid-Ocean Ridge and emended description of the genus Lutibacter.</title>
        <authorList>
            <person name="Le Moine Bauer S."/>
            <person name="Roalkvam I."/>
            <person name="Steen I.H."/>
            <person name="Dahle H."/>
        </authorList>
    </citation>
    <scope>NUCLEOTIDE SEQUENCE [LARGE SCALE GENOMIC DNA]</scope>
    <source>
        <strain evidence="4 5">LP1</strain>
    </source>
</reference>
<dbReference type="Pfam" id="PF00440">
    <property type="entry name" value="TetR_N"/>
    <property type="match status" value="1"/>
</dbReference>
<feature type="DNA-binding region" description="H-T-H motif" evidence="2">
    <location>
        <begin position="45"/>
        <end position="64"/>
    </location>
</feature>
<accession>A0A0X8G8N4</accession>
<dbReference type="InterPro" id="IPR001647">
    <property type="entry name" value="HTH_TetR"/>
</dbReference>
<evidence type="ECO:0000313" key="4">
    <source>
        <dbReference type="EMBL" id="AMC12051.1"/>
    </source>
</evidence>
<dbReference type="PATRIC" id="fig|1622118.3.peg.2583"/>
<sequence length="222" mass="25951">MKDLQIHIEVNSELYLKKPDSSELGRRIISGSIELINELGFEEFTFKKLGNKIGSPESSIYRYFESKHTLLIYLTSWFWSWIEYRLVFATINVNSPIDKLKRAIKILTQPVVVDKSFSYINEVLLHKIIITESVKVFHTKDVDDENKKGYFKSYKQVVQRVSGMVIEINPNFKFPHMLVSTVIEGANHQRYFAQHLPSLTNVEKGKENIVEFYIDLIFKVIK</sequence>
<feature type="domain" description="HTH tetR-type" evidence="3">
    <location>
        <begin position="22"/>
        <end position="82"/>
    </location>
</feature>
<organism evidence="4 5">
    <name type="scientific">Lutibacter profundi</name>
    <dbReference type="NCBI Taxonomy" id="1622118"/>
    <lineage>
        <taxon>Bacteria</taxon>
        <taxon>Pseudomonadati</taxon>
        <taxon>Bacteroidota</taxon>
        <taxon>Flavobacteriia</taxon>
        <taxon>Flavobacteriales</taxon>
        <taxon>Flavobacteriaceae</taxon>
        <taxon>Lutibacter</taxon>
    </lineage>
</organism>
<dbReference type="EMBL" id="CP013355">
    <property type="protein sequence ID" value="AMC12051.1"/>
    <property type="molecule type" value="Genomic_DNA"/>
</dbReference>
<dbReference type="RefSeq" id="WP_068211025.1">
    <property type="nucleotide sequence ID" value="NZ_CP013355.1"/>
</dbReference>
<dbReference type="STRING" id="1622118.Lupro_12605"/>
<evidence type="ECO:0000256" key="1">
    <source>
        <dbReference type="ARBA" id="ARBA00023125"/>
    </source>
</evidence>
<dbReference type="PROSITE" id="PS50977">
    <property type="entry name" value="HTH_TETR_2"/>
    <property type="match status" value="1"/>
</dbReference>
<evidence type="ECO:0000259" key="3">
    <source>
        <dbReference type="PROSITE" id="PS50977"/>
    </source>
</evidence>
<evidence type="ECO:0000256" key="2">
    <source>
        <dbReference type="PROSITE-ProRule" id="PRU00335"/>
    </source>
</evidence>
<dbReference type="GO" id="GO:0003677">
    <property type="term" value="F:DNA binding"/>
    <property type="evidence" value="ECO:0007669"/>
    <property type="project" value="UniProtKB-UniRule"/>
</dbReference>
<dbReference type="PRINTS" id="PR00455">
    <property type="entry name" value="HTHTETR"/>
</dbReference>
<dbReference type="AlphaFoldDB" id="A0A0X8G8N4"/>
<keyword evidence="5" id="KW-1185">Reference proteome</keyword>
<keyword evidence="1 2" id="KW-0238">DNA-binding</keyword>
<reference evidence="5" key="1">
    <citation type="submission" date="2015-12" db="EMBL/GenBank/DDBJ databases">
        <title>Complete genome sequence of Lutibacter profundus strain LP1.</title>
        <authorList>
            <person name="Wissuwa J."/>
            <person name="Le Moine Bauer S."/>
            <person name="Stokke R."/>
            <person name="Dahle H."/>
            <person name="Steen I.H."/>
        </authorList>
    </citation>
    <scope>NUCLEOTIDE SEQUENCE [LARGE SCALE GENOMIC DNA]</scope>
    <source>
        <strain evidence="5">LP1</strain>
    </source>
</reference>
<dbReference type="Proteomes" id="UP000059672">
    <property type="component" value="Chromosome"/>
</dbReference>
<proteinExistence type="predicted"/>
<name>A0A0X8G8N4_9FLAO</name>
<dbReference type="InterPro" id="IPR009057">
    <property type="entry name" value="Homeodomain-like_sf"/>
</dbReference>